<dbReference type="Gene3D" id="1.10.287.3990">
    <property type="match status" value="1"/>
</dbReference>
<comment type="caution">
    <text evidence="8">The sequence shown here is derived from an EMBL/GenBank/DDBJ whole genome shotgun (WGS) entry which is preliminary data.</text>
</comment>
<feature type="transmembrane region" description="Helical" evidence="6">
    <location>
        <begin position="418"/>
        <end position="436"/>
    </location>
</feature>
<keyword evidence="6" id="KW-0472">Membrane</keyword>
<dbReference type="Pfam" id="PF13519">
    <property type="entry name" value="VWA_2"/>
    <property type="match status" value="1"/>
</dbReference>
<feature type="compositionally biased region" description="Basic and acidic residues" evidence="5">
    <location>
        <begin position="363"/>
        <end position="375"/>
    </location>
</feature>
<evidence type="ECO:0000256" key="6">
    <source>
        <dbReference type="SAM" id="Phobius"/>
    </source>
</evidence>
<gene>
    <name evidence="8" type="ORF">BJ554DRAFT_5741</name>
</gene>
<dbReference type="Proteomes" id="UP000673691">
    <property type="component" value="Unassembled WGS sequence"/>
</dbReference>
<feature type="compositionally biased region" description="Low complexity" evidence="5">
    <location>
        <begin position="16"/>
        <end position="26"/>
    </location>
</feature>
<keyword evidence="3" id="KW-0647">Proteasome</keyword>
<feature type="region of interest" description="Disordered" evidence="5">
    <location>
        <begin position="363"/>
        <end position="387"/>
    </location>
</feature>
<dbReference type="GO" id="GO:0005634">
    <property type="term" value="C:nucleus"/>
    <property type="evidence" value="ECO:0007669"/>
    <property type="project" value="TreeGrafter"/>
</dbReference>
<dbReference type="AlphaFoldDB" id="A0A8H7ZZA8"/>
<dbReference type="InterPro" id="IPR049590">
    <property type="entry name" value="PSMD4_RAZUL-like"/>
</dbReference>
<protein>
    <recommendedName>
        <fullName evidence="4">26S proteasome regulatory subunit RPN10</fullName>
    </recommendedName>
</protein>
<evidence type="ECO:0000256" key="2">
    <source>
        <dbReference type="ARBA" id="ARBA00022737"/>
    </source>
</evidence>
<feature type="non-terminal residue" evidence="8">
    <location>
        <position position="1"/>
    </location>
</feature>
<dbReference type="InterPro" id="IPR027040">
    <property type="entry name" value="PSMD4"/>
</dbReference>
<dbReference type="Pfam" id="PF02809">
    <property type="entry name" value="UIM"/>
    <property type="match status" value="2"/>
</dbReference>
<keyword evidence="2" id="KW-0677">Repeat</keyword>
<evidence type="ECO:0000313" key="9">
    <source>
        <dbReference type="Proteomes" id="UP000673691"/>
    </source>
</evidence>
<keyword evidence="9" id="KW-1185">Reference proteome</keyword>
<dbReference type="PANTHER" id="PTHR10223">
    <property type="entry name" value="26S PROTEASOME NON-ATPASE REGULATORY SUBUNIT 4"/>
    <property type="match status" value="1"/>
</dbReference>
<dbReference type="GO" id="GO:0008540">
    <property type="term" value="C:proteasome regulatory particle, base subcomplex"/>
    <property type="evidence" value="ECO:0007669"/>
    <property type="project" value="TreeGrafter"/>
</dbReference>
<evidence type="ECO:0000256" key="3">
    <source>
        <dbReference type="ARBA" id="ARBA00022942"/>
    </source>
</evidence>
<dbReference type="GO" id="GO:0005829">
    <property type="term" value="C:cytosol"/>
    <property type="evidence" value="ECO:0007669"/>
    <property type="project" value="TreeGrafter"/>
</dbReference>
<dbReference type="PROSITE" id="PS50234">
    <property type="entry name" value="VWFA"/>
    <property type="match status" value="1"/>
</dbReference>
<comment type="similarity">
    <text evidence="1">Belongs to the proteasome subunit S5A family.</text>
</comment>
<reference evidence="8 9" key="1">
    <citation type="journal article" name="Sci. Rep.">
        <title>Genome-scale phylogenetic analyses confirm Olpidium as the closest living zoosporic fungus to the non-flagellated, terrestrial fungi.</title>
        <authorList>
            <person name="Chang Y."/>
            <person name="Rochon D."/>
            <person name="Sekimoto S."/>
            <person name="Wang Y."/>
            <person name="Chovatia M."/>
            <person name="Sandor L."/>
            <person name="Salamov A."/>
            <person name="Grigoriev I.V."/>
            <person name="Stajich J.E."/>
            <person name="Spatafora J.W."/>
        </authorList>
    </citation>
    <scope>NUCLEOTIDE SEQUENCE [LARGE SCALE GENOMIC DNA]</scope>
    <source>
        <strain evidence="8">S191</strain>
    </source>
</reference>
<dbReference type="SUPFAM" id="SSF53300">
    <property type="entry name" value="vWA-like"/>
    <property type="match status" value="1"/>
</dbReference>
<dbReference type="EMBL" id="JAEFCI010002812">
    <property type="protein sequence ID" value="KAG5461987.1"/>
    <property type="molecule type" value="Genomic_DNA"/>
</dbReference>
<dbReference type="InterPro" id="IPR002035">
    <property type="entry name" value="VWF_A"/>
</dbReference>
<dbReference type="SMART" id="SM00327">
    <property type="entry name" value="VWA"/>
    <property type="match status" value="1"/>
</dbReference>
<dbReference type="FunFam" id="3.40.50.410:FF:000005">
    <property type="entry name" value="26S proteasome non-ATPase regulatory subunit 4"/>
    <property type="match status" value="1"/>
</dbReference>
<organism evidence="8 9">
    <name type="scientific">Olpidium bornovanus</name>
    <dbReference type="NCBI Taxonomy" id="278681"/>
    <lineage>
        <taxon>Eukaryota</taxon>
        <taxon>Fungi</taxon>
        <taxon>Fungi incertae sedis</taxon>
        <taxon>Olpidiomycota</taxon>
        <taxon>Olpidiomycotina</taxon>
        <taxon>Olpidiomycetes</taxon>
        <taxon>Olpidiales</taxon>
        <taxon>Olpidiaceae</taxon>
        <taxon>Olpidium</taxon>
    </lineage>
</organism>
<dbReference type="GO" id="GO:0043161">
    <property type="term" value="P:proteasome-mediated ubiquitin-dependent protein catabolic process"/>
    <property type="evidence" value="ECO:0007669"/>
    <property type="project" value="TreeGrafter"/>
</dbReference>
<evidence type="ECO:0000259" key="7">
    <source>
        <dbReference type="PROSITE" id="PS50234"/>
    </source>
</evidence>
<name>A0A8H7ZZA8_9FUNG</name>
<accession>A0A8H7ZZA8</accession>
<evidence type="ECO:0000256" key="5">
    <source>
        <dbReference type="SAM" id="MobiDB-lite"/>
    </source>
</evidence>
<evidence type="ECO:0000313" key="8">
    <source>
        <dbReference type="EMBL" id="KAG5461987.1"/>
    </source>
</evidence>
<sequence>LLPPTPHALTRDARSLGPLLHPAGKGLPPGGKGEGEAKEGRDSPGRNRRRQGKRESERERERAERENAAGGDCGRSASHGKPPPLIPLPPPRARLDNSEWMRNGDFAPSRLEAQNDAVNVVFGAKTESNPENTVGLMTMAGKGGVPNPPPVPIEILRPQVLVSLTRDIGKVLTAMHGITLEGTPSLTNGIQVAQLVLKHRQNKNQAQRVVVFIGSPIDVEEKELVRVGKKLKKNNVAVDIVNFGEEAHNTAKLEAFIDAVRNNDNSHLVTVPPGPHVLSDLLISSPVINSDGGAPAGFGGGGAVGFEFGIDPNLDPELALVRIILSTELLFRISLVRSRPPSPSALTAEFLVQALRISLEEERARQESERVKQRAQEGGAEAPGGFAVEEPAAIAGATDDDMLAQALAMSMGHRTVSFLGWTFAVVFFSFFFRAAGSGMPSWLRRHRGSLSALTARSSRFPQTEDVAMEELTEEEQMARAVQMSIAGEVSLGHVCSRTWTAQHHEPQQDPNVLANVLGTLPGVNPDDPRIQSALNKDSQQKKGDRK</sequence>
<dbReference type="CDD" id="cd01452">
    <property type="entry name" value="VWA_26S_proteasome_subunit"/>
    <property type="match status" value="1"/>
</dbReference>
<dbReference type="InterPro" id="IPR036465">
    <property type="entry name" value="vWFA_dom_sf"/>
</dbReference>
<feature type="compositionally biased region" description="Basic and acidic residues" evidence="5">
    <location>
        <begin position="33"/>
        <end position="45"/>
    </location>
</feature>
<evidence type="ECO:0000256" key="1">
    <source>
        <dbReference type="ARBA" id="ARBA00005574"/>
    </source>
</evidence>
<feature type="region of interest" description="Disordered" evidence="5">
    <location>
        <begin position="1"/>
        <end position="99"/>
    </location>
</feature>
<dbReference type="InterPro" id="IPR003903">
    <property type="entry name" value="UIM_dom"/>
</dbReference>
<keyword evidence="6" id="KW-0812">Transmembrane</keyword>
<dbReference type="PANTHER" id="PTHR10223:SF0">
    <property type="entry name" value="26S PROTEASOME NON-ATPASE REGULATORY SUBUNIT 4"/>
    <property type="match status" value="1"/>
</dbReference>
<feature type="compositionally biased region" description="Pro residues" evidence="5">
    <location>
        <begin position="81"/>
        <end position="92"/>
    </location>
</feature>
<dbReference type="CDD" id="cd22297">
    <property type="entry name" value="PSMD4_RAZUL"/>
    <property type="match status" value="1"/>
</dbReference>
<proteinExistence type="inferred from homology"/>
<dbReference type="OrthoDB" id="1731724at2759"/>
<feature type="region of interest" description="Disordered" evidence="5">
    <location>
        <begin position="515"/>
        <end position="546"/>
    </location>
</feature>
<feature type="domain" description="VWFA" evidence="7">
    <location>
        <begin position="95"/>
        <end position="287"/>
    </location>
</feature>
<evidence type="ECO:0000256" key="4">
    <source>
        <dbReference type="ARBA" id="ARBA00044341"/>
    </source>
</evidence>
<dbReference type="GO" id="GO:0036435">
    <property type="term" value="F:K48-linked polyubiquitin modification-dependent protein binding"/>
    <property type="evidence" value="ECO:0007669"/>
    <property type="project" value="UniProtKB-ARBA"/>
</dbReference>
<keyword evidence="6" id="KW-1133">Transmembrane helix</keyword>
<dbReference type="Gene3D" id="3.40.50.410">
    <property type="entry name" value="von Willebrand factor, type A domain"/>
    <property type="match status" value="1"/>
</dbReference>
<feature type="compositionally biased region" description="Basic and acidic residues" evidence="5">
    <location>
        <begin position="53"/>
        <end position="67"/>
    </location>
</feature>